<dbReference type="PANTHER" id="PTHR46580:SF2">
    <property type="entry name" value="MAM DOMAIN-CONTAINING PROTEIN"/>
    <property type="match status" value="1"/>
</dbReference>
<evidence type="ECO:0000313" key="5">
    <source>
        <dbReference type="Proteomes" id="UP000050465"/>
    </source>
</evidence>
<proteinExistence type="predicted"/>
<comment type="caution">
    <text evidence="4">The sequence shown here is derived from an EMBL/GenBank/DDBJ whole genome shotgun (WGS) entry which is preliminary data.</text>
</comment>
<dbReference type="Pfam" id="PF13517">
    <property type="entry name" value="FG-GAP_3"/>
    <property type="match status" value="2"/>
</dbReference>
<feature type="domain" description="Yeast cell wall synthesis Kre9/Knh1-like N-terminal" evidence="3">
    <location>
        <begin position="690"/>
        <end position="770"/>
    </location>
</feature>
<dbReference type="EMBL" id="LJZR01000035">
    <property type="protein sequence ID" value="KPQ33274.1"/>
    <property type="molecule type" value="Genomic_DNA"/>
</dbReference>
<dbReference type="InterPro" id="IPR018466">
    <property type="entry name" value="Kre9/Knh1-like_N"/>
</dbReference>
<dbReference type="GO" id="GO:0008237">
    <property type="term" value="F:metallopeptidase activity"/>
    <property type="evidence" value="ECO:0007669"/>
    <property type="project" value="InterPro"/>
</dbReference>
<dbReference type="Gene3D" id="3.40.390.10">
    <property type="entry name" value="Collagenase (Catalytic Domain)"/>
    <property type="match status" value="1"/>
</dbReference>
<dbReference type="InterPro" id="IPR013517">
    <property type="entry name" value="FG-GAP"/>
</dbReference>
<keyword evidence="1" id="KW-0732">Signal</keyword>
<organism evidence="4 5">
    <name type="scientific">Phormidesmis priestleyi Ana</name>
    <dbReference type="NCBI Taxonomy" id="1666911"/>
    <lineage>
        <taxon>Bacteria</taxon>
        <taxon>Bacillati</taxon>
        <taxon>Cyanobacteriota</taxon>
        <taxon>Cyanophyceae</taxon>
        <taxon>Leptolyngbyales</taxon>
        <taxon>Leptolyngbyaceae</taxon>
        <taxon>Phormidesmis</taxon>
    </lineage>
</organism>
<gene>
    <name evidence="4" type="ORF">HLUCCA11_19155</name>
</gene>
<dbReference type="SUPFAM" id="SSF69318">
    <property type="entry name" value="Integrin alpha N-terminal domain"/>
    <property type="match status" value="1"/>
</dbReference>
<evidence type="ECO:0000259" key="3">
    <source>
        <dbReference type="Pfam" id="PF10342"/>
    </source>
</evidence>
<name>A0A0N8KMB5_9CYAN</name>
<evidence type="ECO:0000313" key="4">
    <source>
        <dbReference type="EMBL" id="KPQ33274.1"/>
    </source>
</evidence>
<dbReference type="AlphaFoldDB" id="A0A0N8KMB5"/>
<feature type="compositionally biased region" description="Low complexity" evidence="2">
    <location>
        <begin position="315"/>
        <end position="331"/>
    </location>
</feature>
<evidence type="ECO:0000256" key="2">
    <source>
        <dbReference type="SAM" id="MobiDB-lite"/>
    </source>
</evidence>
<dbReference type="STRING" id="1666911.HLUCCA11_19155"/>
<evidence type="ECO:0000256" key="1">
    <source>
        <dbReference type="ARBA" id="ARBA00022729"/>
    </source>
</evidence>
<dbReference type="Gene3D" id="2.130.10.130">
    <property type="entry name" value="Integrin alpha, N-terminal"/>
    <property type="match status" value="2"/>
</dbReference>
<dbReference type="PANTHER" id="PTHR46580">
    <property type="entry name" value="SENSOR KINASE-RELATED"/>
    <property type="match status" value="1"/>
</dbReference>
<dbReference type="InterPro" id="IPR024079">
    <property type="entry name" value="MetalloPept_cat_dom_sf"/>
</dbReference>
<dbReference type="Pfam" id="PF10342">
    <property type="entry name" value="Kre9_KNH"/>
    <property type="match status" value="2"/>
</dbReference>
<dbReference type="InterPro" id="IPR028994">
    <property type="entry name" value="Integrin_alpha_N"/>
</dbReference>
<reference evidence="4 5" key="1">
    <citation type="submission" date="2015-09" db="EMBL/GenBank/DDBJ databases">
        <title>Identification and resolution of microdiversity through metagenomic sequencing of parallel consortia.</title>
        <authorList>
            <person name="Nelson W.C."/>
            <person name="Romine M.F."/>
            <person name="Lindemann S.R."/>
        </authorList>
    </citation>
    <scope>NUCLEOTIDE SEQUENCE [LARGE SCALE GENOMIC DNA]</scope>
    <source>
        <strain evidence="4">Ana</strain>
    </source>
</reference>
<dbReference type="Proteomes" id="UP000050465">
    <property type="component" value="Unassembled WGS sequence"/>
</dbReference>
<feature type="region of interest" description="Disordered" evidence="2">
    <location>
        <begin position="296"/>
        <end position="332"/>
    </location>
</feature>
<feature type="domain" description="Yeast cell wall synthesis Kre9/Knh1-like N-terminal" evidence="3">
    <location>
        <begin position="596"/>
        <end position="671"/>
    </location>
</feature>
<dbReference type="SUPFAM" id="SSF55486">
    <property type="entry name" value="Metalloproteases ('zincins'), catalytic domain"/>
    <property type="match status" value="2"/>
</dbReference>
<accession>A0A0N8KMB5</accession>
<sequence length="772" mass="85006">MFDEKSVLSARDAALTVSSDMARPDPYGLDINGDRHPDILWHNPTSGENVLWYMDGKKGSEYSASVTIDPMSGEWQIKSALDFDLDGHQDLLWRNEVTGQNEVWFMGGDRGRDRLSKQEIAGIGSDWEISGGADFNRDGRVDLLWRNQATGENEVWFMGGTRGTDIASKGAIRTLHAGWEVGGIADFDRDGHADIVWRHQQGRNAIWLLNGEQGTNVKDGKELNNVGGAWEMRGAADFNQDGTPDIFWHNGSTGKSAIWYMTGATGNQIKDGDVMPWTDTTRTPLVSGWGSQATAVRPVVSPPNSPVAEIPTIDSPTNETPTTEPESPLPLVGGNSDEPGFDIQFDYRFDNLNWFDSQKRAALEAAAEVWEAIILDDFQAIKAGTTVHASHPTSGSVEAFQLDYDIDDIVVFLYANDMGGPGGKLAEAGATTYKGDRNTTTVFQPWLGEMEFDISELWYVNASLSETVVVPATQPDFLSVAVHELGHILGISSSLPAFRSLINSQGQFIGPAASALNNGNPIPLDTVGSHIRDNFEIPGLGENSLDPTIRKGDRKLLTRLDAALLDDIGYTIDYSSLKPVPKVDSLAVVKDGQTVTKLQVGERYELKWDDNFSGAVKIDLYEGSRFIRTIESSTASDGSFDWLAPADLAASDRFYRFKVSSVDDSRFHSFSDFPFTIQAQSFISNSTFNDTTLKIGNLYTLVWNDNLSETIKIDLYKGDQYMRTLTASTMSDGSYEWRVPSFTPPGSDYRLKLTSRNDASIYDFSPIFTVHA</sequence>
<protein>
    <submittedName>
        <fullName evidence="4">Developmentally Regulated MAPK Interacting Protein</fullName>
    </submittedName>
</protein>